<dbReference type="Proteomes" id="UP000538666">
    <property type="component" value="Unassembled WGS sequence"/>
</dbReference>
<gene>
    <name evidence="2" type="ORF">HNQ77_001799</name>
</gene>
<dbReference type="RefSeq" id="WP_050058579.1">
    <property type="nucleotide sequence ID" value="NZ_JACHEK010000003.1"/>
</dbReference>
<dbReference type="AlphaFoldDB" id="A0A841JRR8"/>
<dbReference type="InterPro" id="IPR000253">
    <property type="entry name" value="FHA_dom"/>
</dbReference>
<evidence type="ECO:0000259" key="1">
    <source>
        <dbReference type="PROSITE" id="PS50006"/>
    </source>
</evidence>
<evidence type="ECO:0000313" key="2">
    <source>
        <dbReference type="EMBL" id="MBB6143850.1"/>
    </source>
</evidence>
<dbReference type="OrthoDB" id="104098at2"/>
<accession>A0A841JRR8</accession>
<feature type="domain" description="FHA" evidence="1">
    <location>
        <begin position="715"/>
        <end position="776"/>
    </location>
</feature>
<comment type="caution">
    <text evidence="2">The sequence shown here is derived from an EMBL/GenBank/DDBJ whole genome shotgun (WGS) entry which is preliminary data.</text>
</comment>
<dbReference type="PROSITE" id="PS50006">
    <property type="entry name" value="FHA_DOMAIN"/>
    <property type="match status" value="1"/>
</dbReference>
<protein>
    <recommendedName>
        <fullName evidence="1">FHA domain-containing protein</fullName>
    </recommendedName>
</protein>
<dbReference type="EMBL" id="JACHEK010000003">
    <property type="protein sequence ID" value="MBB6143850.1"/>
    <property type="molecule type" value="Genomic_DNA"/>
</dbReference>
<organism evidence="2 3">
    <name type="scientific">Silvibacterium bohemicum</name>
    <dbReference type="NCBI Taxonomy" id="1577686"/>
    <lineage>
        <taxon>Bacteria</taxon>
        <taxon>Pseudomonadati</taxon>
        <taxon>Acidobacteriota</taxon>
        <taxon>Terriglobia</taxon>
        <taxon>Terriglobales</taxon>
        <taxon>Acidobacteriaceae</taxon>
        <taxon>Silvibacterium</taxon>
    </lineage>
</organism>
<name>A0A841JRR8_9BACT</name>
<evidence type="ECO:0000313" key="3">
    <source>
        <dbReference type="Proteomes" id="UP000538666"/>
    </source>
</evidence>
<reference evidence="2 3" key="1">
    <citation type="submission" date="2020-08" db="EMBL/GenBank/DDBJ databases">
        <title>Genomic Encyclopedia of Type Strains, Phase IV (KMG-IV): sequencing the most valuable type-strain genomes for metagenomic binning, comparative biology and taxonomic classification.</title>
        <authorList>
            <person name="Goeker M."/>
        </authorList>
    </citation>
    <scope>NUCLEOTIDE SEQUENCE [LARGE SCALE GENOMIC DNA]</scope>
    <source>
        <strain evidence="2 3">DSM 103733</strain>
    </source>
</reference>
<sequence>MMKKTGWFSWLSNQRPSPPVAWRIAEGTGIAMFLMITGVAAAQIPTPVAPVPAPSTAPVVPNGYTLHETVEMGGHMANITGSGAMYDTLINMQSGPRVLGETFELHALPGKKQTLVDSLKAFTTGFGGDPNNFSTLEFYKGKLYEFSGTFRRDRQYFDYNLLGNPNIPSGQSIPIGPSNAPTGSLAWPQAQQSPFLYNTVRRMTDTSLTIFPLSKVTYRVGYSQNVMEGPSLSPGESVGAYDALLEEYQRNSTDDFVGAIDWKPARNTKLTFEEVVDHIKEDSYFSLAPGSFLAQEADGTSVSLGNWDSLTPYGISACNTGSMGSAYTNATAYTILSAPQTPGGRPIINPACNVATSYLRSQPTRILYPTEIFRFQSSSIKNVAMNGDVRYTNANMNLPNYYENFQGLDGTIRSTTFTGKATARREVTAVDYGIDWDASEKVSFSDQFEYSNVQQPGTANISKGITANTPANPNETINYSGPLTPGTVTVEGSPNGTPLPDYFGQKLLTNDLTATWDGWSGATLSLTYRYRLQTIGQGIPHSEPLAVGEDTNGTVTIHENGGIFNVALRPSSRWDVNGSLELLYADNAFTPVNARQTQQYRVHTMFKPKPWMTFTGAFNDRERHNNTNNNQSAVAAGDVAYAGPIGHVDHSRVVSIGGQLVPNDRYGFDFNYAYSDVYASTNICYDAAATSTLPGAASASGTACPGATVRGTTYYEFGPVRDFMDAPTQYGSVALSISPINRIHSSIGYRISSVSGSRFFNDARDVNGSLVSTYQSPYVRVAWTVRKGWIWRAEYNFYGYGEGGPSGAPFCSTSNPTPSSPAPVVPCNSPTLAGLQTGLTISPAGETAPRNFHANNVTLGMHYEF</sequence>
<keyword evidence="3" id="KW-1185">Reference proteome</keyword>
<proteinExistence type="predicted"/>